<gene>
    <name evidence="1" type="ORF">RHODO2019_10720</name>
</gene>
<dbReference type="Proteomes" id="UP001164965">
    <property type="component" value="Chromosome"/>
</dbReference>
<accession>A0ABY6NWB1</accession>
<organism evidence="1 2">
    <name type="scientific">Rhodococcus antarcticus</name>
    <dbReference type="NCBI Taxonomy" id="2987751"/>
    <lineage>
        <taxon>Bacteria</taxon>
        <taxon>Bacillati</taxon>
        <taxon>Actinomycetota</taxon>
        <taxon>Actinomycetes</taxon>
        <taxon>Mycobacteriales</taxon>
        <taxon>Nocardiaceae</taxon>
        <taxon>Rhodococcus</taxon>
    </lineage>
</organism>
<evidence type="ECO:0000313" key="2">
    <source>
        <dbReference type="Proteomes" id="UP001164965"/>
    </source>
</evidence>
<name>A0ABY6NWB1_9NOCA</name>
<reference evidence="1" key="1">
    <citation type="submission" date="2022-10" db="EMBL/GenBank/DDBJ databases">
        <title>Rhodococcus sp.75.</title>
        <authorList>
            <person name="Sun M."/>
        </authorList>
    </citation>
    <scope>NUCLEOTIDE SEQUENCE</scope>
    <source>
        <strain evidence="1">75</strain>
    </source>
</reference>
<evidence type="ECO:0000313" key="1">
    <source>
        <dbReference type="EMBL" id="UZJ23680.1"/>
    </source>
</evidence>
<keyword evidence="2" id="KW-1185">Reference proteome</keyword>
<proteinExistence type="predicted"/>
<protein>
    <submittedName>
        <fullName evidence="1">Uncharacterized protein</fullName>
    </submittedName>
</protein>
<dbReference type="RefSeq" id="WP_265381788.1">
    <property type="nucleotide sequence ID" value="NZ_CP110615.1"/>
</dbReference>
<sequence>MRLTDRLLRRTAAPAGSTGALEAGEEVLAVAAVRAGYLVATRLGVWVPGAAQDAGPLRVRWELVSKATWDGETLELTVSEETGTAGAAVLLVDVLVRSYALADPGALPQVVNQRVTGSVRSSHRRELPGGGAWFVQRSVPGRDGVVLQVRVDPGTDLDVVTDIAAAVASHLPGGAG</sequence>
<dbReference type="EMBL" id="CP110615">
    <property type="protein sequence ID" value="UZJ23680.1"/>
    <property type="molecule type" value="Genomic_DNA"/>
</dbReference>